<evidence type="ECO:0000313" key="14">
    <source>
        <dbReference type="EMBL" id="NHK29377.1"/>
    </source>
</evidence>
<evidence type="ECO:0000256" key="9">
    <source>
        <dbReference type="PIRSR" id="PIRSR600101-1"/>
    </source>
</evidence>
<dbReference type="InterPro" id="IPR029055">
    <property type="entry name" value="Ntn_hydrolases_N"/>
</dbReference>
<evidence type="ECO:0000313" key="15">
    <source>
        <dbReference type="Proteomes" id="UP000621856"/>
    </source>
</evidence>
<feature type="binding site" evidence="10">
    <location>
        <position position="111"/>
    </location>
    <ligand>
        <name>L-glutamate</name>
        <dbReference type="ChEBI" id="CHEBI:29985"/>
    </ligand>
</feature>
<dbReference type="Gene3D" id="3.60.20.40">
    <property type="match status" value="1"/>
</dbReference>
<reference evidence="13" key="3">
    <citation type="submission" date="2020-09" db="EMBL/GenBank/DDBJ databases">
        <authorList>
            <person name="Sun Q."/>
            <person name="Zhou Y."/>
        </authorList>
    </citation>
    <scope>NUCLEOTIDE SEQUENCE</scope>
    <source>
        <strain evidence="13">CGMCC 1.14984</strain>
    </source>
</reference>
<comment type="catalytic activity">
    <reaction evidence="1 11">
        <text>an S-substituted glutathione + H2O = an S-substituted L-cysteinylglycine + L-glutamate</text>
        <dbReference type="Rhea" id="RHEA:59468"/>
        <dbReference type="ChEBI" id="CHEBI:15377"/>
        <dbReference type="ChEBI" id="CHEBI:29985"/>
        <dbReference type="ChEBI" id="CHEBI:90779"/>
        <dbReference type="ChEBI" id="CHEBI:143103"/>
        <dbReference type="EC" id="3.4.19.13"/>
    </reaction>
</comment>
<name>A0A8J3A5V0_9PROT</name>
<evidence type="ECO:0000313" key="16">
    <source>
        <dbReference type="Proteomes" id="UP000818603"/>
    </source>
</evidence>
<dbReference type="SUPFAM" id="SSF56235">
    <property type="entry name" value="N-terminal nucleophile aminohydrolases (Ntn hydrolases)"/>
    <property type="match status" value="1"/>
</dbReference>
<dbReference type="AlphaFoldDB" id="A0A8J3A5V0"/>
<keyword evidence="12" id="KW-0732">Signal</keyword>
<dbReference type="InterPro" id="IPR000101">
    <property type="entry name" value="GGT_peptidase"/>
</dbReference>
<comment type="catalytic activity">
    <reaction evidence="2 11">
        <text>glutathione + H2O = L-cysteinylglycine + L-glutamate</text>
        <dbReference type="Rhea" id="RHEA:28807"/>
        <dbReference type="ChEBI" id="CHEBI:15377"/>
        <dbReference type="ChEBI" id="CHEBI:29985"/>
        <dbReference type="ChEBI" id="CHEBI:57925"/>
        <dbReference type="ChEBI" id="CHEBI:61694"/>
        <dbReference type="EC" id="3.4.19.13"/>
    </reaction>
</comment>
<keyword evidence="6 11" id="KW-0865">Zymogen</keyword>
<accession>A0A8J3A5V0</accession>
<evidence type="ECO:0000256" key="1">
    <source>
        <dbReference type="ARBA" id="ARBA00001049"/>
    </source>
</evidence>
<evidence type="ECO:0000313" key="13">
    <source>
        <dbReference type="EMBL" id="GGI00963.1"/>
    </source>
</evidence>
<gene>
    <name evidence="14" type="primary">ggt</name>
    <name evidence="14" type="ORF">FF098_015775</name>
    <name evidence="13" type="ORF">GCM10011355_30480</name>
</gene>
<feature type="signal peptide" evidence="12">
    <location>
        <begin position="1"/>
        <end position="25"/>
    </location>
</feature>
<sequence>MFKPRLSLALLLGLVFLAACGQQQARDDTGTEASTEIYEELEGKFAIATANPHATKAGADVLARGGTAVDAAIAVQAVLSLVEPQSSGLGGGAFMLHYDPASGRTIAYDGRETAPLSATPDMFLNADGSPMNFYDAITGGRSVGVPGVVAMLTLAHEQHGTMPLAELLAPARELAENGFEISPRLNGLIVRMSEAGRLGQMTGSQDYFFDEAGEPLPVGHVLKNPAYAQMLRTLSEQGPGAFYGGEIAQEIATTVDSIAGPGTLTVEDFFNYSPVERQPVCAPYRTKTICSMGPPSSGGVTVLQILSLLEQTQFDQYAAESPEGWHLLMEASRLAYADRNLYLADPAFMSIGDHGAGDIVDALLSPGYVADRASLIQVDRSAVEVAPGDPFEDEAHLGLDASPEPPSTSHFSIRDGQGRVVSMTTSVEAPFGSHIMAAGIILNNQLTDFSFMPEQNGQPVANAPLAGKRPRSSMSPVIIFNEDGSFYAALGSPGGPAIIGYVAKTVVGMLDWDMSMQEAIDLPNIVIPRGGVMVEEDRLDAERLAALAAFGLEPRETALTSGVYGVMVTADGELVGGADKRREGNFVIGDVMAGDATQ</sequence>
<dbReference type="NCBIfam" id="TIGR00066">
    <property type="entry name" value="g_glut_trans"/>
    <property type="match status" value="1"/>
</dbReference>
<evidence type="ECO:0000256" key="3">
    <source>
        <dbReference type="ARBA" id="ARBA00009381"/>
    </source>
</evidence>
<comment type="catalytic activity">
    <reaction evidence="8 11">
        <text>an N-terminal (5-L-glutamyl)-[peptide] + an alpha-amino acid = 5-L-glutamyl amino acid + an N-terminal L-alpha-aminoacyl-[peptide]</text>
        <dbReference type="Rhea" id="RHEA:23904"/>
        <dbReference type="Rhea" id="RHEA-COMP:9780"/>
        <dbReference type="Rhea" id="RHEA-COMP:9795"/>
        <dbReference type="ChEBI" id="CHEBI:77644"/>
        <dbReference type="ChEBI" id="CHEBI:78597"/>
        <dbReference type="ChEBI" id="CHEBI:78599"/>
        <dbReference type="ChEBI" id="CHEBI:78608"/>
        <dbReference type="EC" id="2.3.2.2"/>
    </reaction>
</comment>
<keyword evidence="4 11" id="KW-0808">Transferase</keyword>
<keyword evidence="7 11" id="KW-0012">Acyltransferase</keyword>
<comment type="subunit">
    <text evidence="11">This enzyme consists of two polypeptide chains, which are synthesized in precursor form from a single polypeptide.</text>
</comment>
<keyword evidence="5 11" id="KW-0378">Hydrolase</keyword>
<dbReference type="EMBL" id="BMGZ01000004">
    <property type="protein sequence ID" value="GGI00963.1"/>
    <property type="molecule type" value="Genomic_DNA"/>
</dbReference>
<dbReference type="RefSeq" id="WP_155142348.1">
    <property type="nucleotide sequence ID" value="NZ_BMGZ01000004.1"/>
</dbReference>
<dbReference type="PANTHER" id="PTHR43199">
    <property type="entry name" value="GLUTATHIONE HYDROLASE"/>
    <property type="match status" value="1"/>
</dbReference>
<dbReference type="EC" id="2.3.2.2" evidence="11"/>
<dbReference type="EC" id="3.4.19.13" evidence="11"/>
<dbReference type="EMBL" id="VCJR02000004">
    <property type="protein sequence ID" value="NHK29377.1"/>
    <property type="molecule type" value="Genomic_DNA"/>
</dbReference>
<keyword evidence="16" id="KW-1185">Reference proteome</keyword>
<dbReference type="UniPathway" id="UPA00204"/>
<dbReference type="InterPro" id="IPR051792">
    <property type="entry name" value="GGT_bact"/>
</dbReference>
<comment type="PTM">
    <text evidence="11">Cleaved by autocatalysis into a large and a small subunit.</text>
</comment>
<reference evidence="13" key="1">
    <citation type="journal article" date="2014" name="Int. J. Syst. Evol. Microbiol.">
        <title>Complete genome sequence of Corynebacterium casei LMG S-19264T (=DSM 44701T), isolated from a smear-ripened cheese.</title>
        <authorList>
            <consortium name="US DOE Joint Genome Institute (JGI-PGF)"/>
            <person name="Walter F."/>
            <person name="Albersmeier A."/>
            <person name="Kalinowski J."/>
            <person name="Ruckert C."/>
        </authorList>
    </citation>
    <scope>NUCLEOTIDE SEQUENCE</scope>
    <source>
        <strain evidence="13">CGMCC 1.14984</strain>
    </source>
</reference>
<organism evidence="13 15">
    <name type="scientific">Aquisalinus luteolus</name>
    <dbReference type="NCBI Taxonomy" id="1566827"/>
    <lineage>
        <taxon>Bacteria</taxon>
        <taxon>Pseudomonadati</taxon>
        <taxon>Pseudomonadota</taxon>
        <taxon>Alphaproteobacteria</taxon>
        <taxon>Parvularculales</taxon>
        <taxon>Parvularculaceae</taxon>
        <taxon>Aquisalinus</taxon>
    </lineage>
</organism>
<evidence type="ECO:0000256" key="10">
    <source>
        <dbReference type="PIRSR" id="PIRSR600101-2"/>
    </source>
</evidence>
<proteinExistence type="inferred from homology"/>
<dbReference type="PRINTS" id="PR01210">
    <property type="entry name" value="GGTRANSPTASE"/>
</dbReference>
<comment type="similarity">
    <text evidence="3 11">Belongs to the gamma-glutamyltransferase family.</text>
</comment>
<dbReference type="GO" id="GO:0006751">
    <property type="term" value="P:glutathione catabolic process"/>
    <property type="evidence" value="ECO:0007669"/>
    <property type="project" value="UniProtKB-UniRule"/>
</dbReference>
<evidence type="ECO:0000256" key="4">
    <source>
        <dbReference type="ARBA" id="ARBA00022679"/>
    </source>
</evidence>
<dbReference type="GO" id="GO:0103068">
    <property type="term" value="F:leukotriene C4 gamma-glutamyl transferase activity"/>
    <property type="evidence" value="ECO:0007669"/>
    <property type="project" value="UniProtKB-EC"/>
</dbReference>
<dbReference type="GO" id="GO:0006750">
    <property type="term" value="P:glutathione biosynthetic process"/>
    <property type="evidence" value="ECO:0007669"/>
    <property type="project" value="UniProtKB-KW"/>
</dbReference>
<evidence type="ECO:0000256" key="6">
    <source>
        <dbReference type="ARBA" id="ARBA00023145"/>
    </source>
</evidence>
<dbReference type="Proteomes" id="UP000621856">
    <property type="component" value="Unassembled WGS sequence"/>
</dbReference>
<protein>
    <recommendedName>
        <fullName evidence="11">Glutathione hydrolase proenzyme</fullName>
        <ecNumber evidence="11">2.3.2.2</ecNumber>
        <ecNumber evidence="11">3.4.19.13</ecNumber>
    </recommendedName>
    <component>
        <recommendedName>
            <fullName evidence="11">Glutathione hydrolase large chain</fullName>
        </recommendedName>
    </component>
    <component>
        <recommendedName>
            <fullName evidence="11">Glutathione hydrolase small chain</fullName>
        </recommendedName>
    </component>
</protein>
<dbReference type="Gene3D" id="1.10.246.130">
    <property type="match status" value="1"/>
</dbReference>
<dbReference type="Pfam" id="PF01019">
    <property type="entry name" value="G_glu_transpept"/>
    <property type="match status" value="1"/>
</dbReference>
<dbReference type="PANTHER" id="PTHR43199:SF1">
    <property type="entry name" value="GLUTATHIONE HYDROLASE PROENZYME"/>
    <property type="match status" value="1"/>
</dbReference>
<feature type="binding site" evidence="10">
    <location>
        <begin position="472"/>
        <end position="473"/>
    </location>
    <ligand>
        <name>L-glutamate</name>
        <dbReference type="ChEBI" id="CHEBI:29985"/>
    </ligand>
</feature>
<reference evidence="14 16" key="2">
    <citation type="submission" date="2020-02" db="EMBL/GenBank/DDBJ databases">
        <title>Genome sequence of Parvularcula flava strain NH6-79.</title>
        <authorList>
            <person name="Abdul Karim M.H."/>
            <person name="Lam M.Q."/>
            <person name="Chen S.J."/>
            <person name="Yahya A."/>
            <person name="Shahir S."/>
            <person name="Shamsir M.S."/>
            <person name="Chong C.S."/>
        </authorList>
    </citation>
    <scope>NUCLEOTIDE SEQUENCE [LARGE SCALE GENOMIC DNA]</scope>
    <source>
        <strain evidence="14 16">NH6-79</strain>
    </source>
</reference>
<feature type="binding site" evidence="10">
    <location>
        <position position="448"/>
    </location>
    <ligand>
        <name>L-glutamate</name>
        <dbReference type="ChEBI" id="CHEBI:29985"/>
    </ligand>
</feature>
<comment type="pathway">
    <text evidence="11">Sulfur metabolism; glutathione metabolism.</text>
</comment>
<feature type="binding site" evidence="10">
    <location>
        <position position="495"/>
    </location>
    <ligand>
        <name>L-glutamate</name>
        <dbReference type="ChEBI" id="CHEBI:29985"/>
    </ligand>
</feature>
<dbReference type="Proteomes" id="UP000818603">
    <property type="component" value="Unassembled WGS sequence"/>
</dbReference>
<dbReference type="InterPro" id="IPR043138">
    <property type="entry name" value="GGT_lsub"/>
</dbReference>
<dbReference type="GO" id="GO:0036374">
    <property type="term" value="F:glutathione hydrolase activity"/>
    <property type="evidence" value="ECO:0007669"/>
    <property type="project" value="UniProtKB-UniRule"/>
</dbReference>
<dbReference type="PROSITE" id="PS51257">
    <property type="entry name" value="PROKAR_LIPOPROTEIN"/>
    <property type="match status" value="1"/>
</dbReference>
<feature type="chain" id="PRO_5035323300" description="Glutathione hydrolase proenzyme" evidence="12">
    <location>
        <begin position="26"/>
        <end position="598"/>
    </location>
</feature>
<evidence type="ECO:0000256" key="8">
    <source>
        <dbReference type="ARBA" id="ARBA00047417"/>
    </source>
</evidence>
<evidence type="ECO:0000256" key="7">
    <source>
        <dbReference type="ARBA" id="ARBA00023315"/>
    </source>
</evidence>
<evidence type="ECO:0000256" key="2">
    <source>
        <dbReference type="ARBA" id="ARBA00001089"/>
    </source>
</evidence>
<dbReference type="InterPro" id="IPR043137">
    <property type="entry name" value="GGT_ssub_C"/>
</dbReference>
<keyword evidence="11" id="KW-0317">Glutathione biosynthesis</keyword>
<evidence type="ECO:0000256" key="5">
    <source>
        <dbReference type="ARBA" id="ARBA00022801"/>
    </source>
</evidence>
<evidence type="ECO:0000256" key="11">
    <source>
        <dbReference type="RuleBase" id="RU368036"/>
    </source>
</evidence>
<evidence type="ECO:0000256" key="12">
    <source>
        <dbReference type="SAM" id="SignalP"/>
    </source>
</evidence>
<feature type="active site" description="Nucleophile" evidence="9">
    <location>
        <position position="408"/>
    </location>
</feature>
<comment type="caution">
    <text evidence="13">The sequence shown here is derived from an EMBL/GenBank/DDBJ whole genome shotgun (WGS) entry which is preliminary data.</text>
</comment>